<name>A0A2M7B5Q7_9BACT</name>
<keyword evidence="1" id="KW-1133">Transmembrane helix</keyword>
<feature type="signal peptide" evidence="2">
    <location>
        <begin position="1"/>
        <end position="27"/>
    </location>
</feature>
<evidence type="ECO:0000313" key="4">
    <source>
        <dbReference type="Proteomes" id="UP000228949"/>
    </source>
</evidence>
<feature type="chain" id="PRO_5014714585" evidence="2">
    <location>
        <begin position="28"/>
        <end position="128"/>
    </location>
</feature>
<feature type="transmembrane region" description="Helical" evidence="1">
    <location>
        <begin position="97"/>
        <end position="115"/>
    </location>
</feature>
<dbReference type="AlphaFoldDB" id="A0A2M7B5Q7"/>
<dbReference type="SUPFAM" id="SSF81321">
    <property type="entry name" value="Family A G protein-coupled receptor-like"/>
    <property type="match status" value="1"/>
</dbReference>
<evidence type="ECO:0000313" key="3">
    <source>
        <dbReference type="EMBL" id="PIU98446.1"/>
    </source>
</evidence>
<evidence type="ECO:0000256" key="1">
    <source>
        <dbReference type="SAM" id="Phobius"/>
    </source>
</evidence>
<keyword evidence="1" id="KW-0472">Membrane</keyword>
<reference evidence="4" key="1">
    <citation type="submission" date="2017-09" db="EMBL/GenBank/DDBJ databases">
        <title>Depth-based differentiation of microbial function through sediment-hosted aquifers and enrichment of novel symbionts in the deep terrestrial subsurface.</title>
        <authorList>
            <person name="Probst A.J."/>
            <person name="Ladd B."/>
            <person name="Jarett J.K."/>
            <person name="Geller-Mcgrath D.E."/>
            <person name="Sieber C.M.K."/>
            <person name="Emerson J.B."/>
            <person name="Anantharaman K."/>
            <person name="Thomas B.C."/>
            <person name="Malmstrom R."/>
            <person name="Stieglmeier M."/>
            <person name="Klingl A."/>
            <person name="Woyke T."/>
            <person name="Ryan C.M."/>
            <person name="Banfield J.F."/>
        </authorList>
    </citation>
    <scope>NUCLEOTIDE SEQUENCE [LARGE SCALE GENOMIC DNA]</scope>
</reference>
<dbReference type="EMBL" id="PEVJ01000031">
    <property type="protein sequence ID" value="PIU98446.1"/>
    <property type="molecule type" value="Genomic_DNA"/>
</dbReference>
<keyword evidence="2" id="KW-0732">Signal</keyword>
<sequence>MRDKNKIILISLICLAGFMVAFSFVSAAEADISCDKYQYPWCKEKIKTPADLVQNFYKIALGLAGAAAFGVLIYGAILWTVSGAVSSKQDARERITGALWGLLLLLAAYLILWTINPELVNLKDFVIK</sequence>
<dbReference type="Proteomes" id="UP000228949">
    <property type="component" value="Unassembled WGS sequence"/>
</dbReference>
<keyword evidence="1" id="KW-0812">Transmembrane</keyword>
<comment type="caution">
    <text evidence="3">The sequence shown here is derived from an EMBL/GenBank/DDBJ whole genome shotgun (WGS) entry which is preliminary data.</text>
</comment>
<organism evidence="3 4">
    <name type="scientific">Candidatus Wolfebacteria bacterium CG03_land_8_20_14_0_80_40_12</name>
    <dbReference type="NCBI Taxonomy" id="1975069"/>
    <lineage>
        <taxon>Bacteria</taxon>
        <taxon>Candidatus Wolfeibacteriota</taxon>
    </lineage>
</organism>
<dbReference type="Gene3D" id="1.20.1070.10">
    <property type="entry name" value="Rhodopsin 7-helix transmembrane proteins"/>
    <property type="match status" value="1"/>
</dbReference>
<feature type="transmembrane region" description="Helical" evidence="1">
    <location>
        <begin position="59"/>
        <end position="85"/>
    </location>
</feature>
<protein>
    <submittedName>
        <fullName evidence="3">Uncharacterized protein</fullName>
    </submittedName>
</protein>
<evidence type="ECO:0000256" key="2">
    <source>
        <dbReference type="SAM" id="SignalP"/>
    </source>
</evidence>
<gene>
    <name evidence="3" type="ORF">COS61_01390</name>
</gene>
<proteinExistence type="predicted"/>
<accession>A0A2M7B5Q7</accession>